<reference evidence="1 2" key="1">
    <citation type="submission" date="2024-01" db="EMBL/GenBank/DDBJ databases">
        <title>Comparative genomics of Cryptococcus and Kwoniella reveals pathogenesis evolution and contrasting modes of karyotype evolution via chromosome fusion or intercentromeric recombination.</title>
        <authorList>
            <person name="Coelho M.A."/>
            <person name="David-Palma M."/>
            <person name="Shea T."/>
            <person name="Bowers K."/>
            <person name="McGinley-Smith S."/>
            <person name="Mohammad A.W."/>
            <person name="Gnirke A."/>
            <person name="Yurkov A.M."/>
            <person name="Nowrousian M."/>
            <person name="Sun S."/>
            <person name="Cuomo C.A."/>
            <person name="Heitman J."/>
        </authorList>
    </citation>
    <scope>NUCLEOTIDE SEQUENCE [LARGE SCALE GENOMIC DNA]</scope>
    <source>
        <strain evidence="1 2">7685027</strain>
    </source>
</reference>
<proteinExistence type="predicted"/>
<dbReference type="GeneID" id="89992604"/>
<sequence>MFPSCSPQLPSERRWDRYYTFLASRITCQVGKACVSGGNLYCASQGLHGLKVLRTSTTITPRFSTSTSNP</sequence>
<accession>A0ABZ2B4D0</accession>
<dbReference type="Proteomes" id="UP001432216">
    <property type="component" value="Chromosome 11"/>
</dbReference>
<keyword evidence="2" id="KW-1185">Reference proteome</keyword>
<evidence type="ECO:0000313" key="2">
    <source>
        <dbReference type="Proteomes" id="UP001432216"/>
    </source>
</evidence>
<dbReference type="RefSeq" id="XP_064723706.1">
    <property type="nucleotide sequence ID" value="XM_064867634.1"/>
</dbReference>
<protein>
    <submittedName>
        <fullName evidence="1">Uncharacterized protein</fullName>
    </submittedName>
</protein>
<evidence type="ECO:0000313" key="1">
    <source>
        <dbReference type="EMBL" id="WVO24467.1"/>
    </source>
</evidence>
<organism evidence="1 2">
    <name type="scientific">Cryptococcus decagattii</name>
    <dbReference type="NCBI Taxonomy" id="1859122"/>
    <lineage>
        <taxon>Eukaryota</taxon>
        <taxon>Fungi</taxon>
        <taxon>Dikarya</taxon>
        <taxon>Basidiomycota</taxon>
        <taxon>Agaricomycotina</taxon>
        <taxon>Tremellomycetes</taxon>
        <taxon>Tremellales</taxon>
        <taxon>Cryptococcaceae</taxon>
        <taxon>Cryptococcus</taxon>
        <taxon>Cryptococcus gattii species complex</taxon>
    </lineage>
</organism>
<dbReference type="EMBL" id="CP143816">
    <property type="protein sequence ID" value="WVO24467.1"/>
    <property type="molecule type" value="Genomic_DNA"/>
</dbReference>
<name>A0ABZ2B4D0_9TREE</name>
<gene>
    <name evidence="1" type="ORF">IAS62_005835</name>
</gene>